<proteinExistence type="predicted"/>
<evidence type="ECO:0000256" key="1">
    <source>
        <dbReference type="SAM" id="MobiDB-lite"/>
    </source>
</evidence>
<comment type="caution">
    <text evidence="2">The sequence shown here is derived from an EMBL/GenBank/DDBJ whole genome shotgun (WGS) entry which is preliminary data.</text>
</comment>
<evidence type="ECO:0000313" key="3">
    <source>
        <dbReference type="Proteomes" id="UP000823388"/>
    </source>
</evidence>
<reference evidence="2" key="1">
    <citation type="submission" date="2020-05" db="EMBL/GenBank/DDBJ databases">
        <title>WGS assembly of Panicum virgatum.</title>
        <authorList>
            <person name="Lovell J.T."/>
            <person name="Jenkins J."/>
            <person name="Shu S."/>
            <person name="Juenger T.E."/>
            <person name="Schmutz J."/>
        </authorList>
    </citation>
    <scope>NUCLEOTIDE SEQUENCE</scope>
    <source>
        <strain evidence="2">AP13</strain>
    </source>
</reference>
<gene>
    <name evidence="2" type="ORF">PVAP13_2NG170100</name>
</gene>
<feature type="compositionally biased region" description="Low complexity" evidence="1">
    <location>
        <begin position="47"/>
        <end position="58"/>
    </location>
</feature>
<dbReference type="EMBL" id="CM029040">
    <property type="protein sequence ID" value="KAG2633484.1"/>
    <property type="molecule type" value="Genomic_DNA"/>
</dbReference>
<feature type="region of interest" description="Disordered" evidence="1">
    <location>
        <begin position="1"/>
        <end position="84"/>
    </location>
</feature>
<protein>
    <submittedName>
        <fullName evidence="2">Uncharacterized protein</fullName>
    </submittedName>
</protein>
<sequence>MAAATSRIDLSGDPSPPRSPSSSLAAASPAPQVLIPLRPLPEPPCSPSSSLAAALPTPQVRIHLRPLPGSPRSPSSSLAAASSAPQVRIPLHPLPAPRVPLAWPRPCSRSSSHRGDARVSAGCLAPAAVPRPAVAGSLTDPTTAALGRMARAGHLAQLQACKFVPGFSITCTAIFAEKFGRAGIQAVLHMKQLQANSVRPGFGSTSRSSTRWMWFT</sequence>
<feature type="compositionally biased region" description="Low complexity" evidence="1">
    <location>
        <begin position="65"/>
        <end position="84"/>
    </location>
</feature>
<keyword evidence="3" id="KW-1185">Reference proteome</keyword>
<feature type="compositionally biased region" description="Low complexity" evidence="1">
    <location>
        <begin position="20"/>
        <end position="31"/>
    </location>
</feature>
<name>A0A8T0VJG8_PANVG</name>
<organism evidence="2 3">
    <name type="scientific">Panicum virgatum</name>
    <name type="common">Blackwell switchgrass</name>
    <dbReference type="NCBI Taxonomy" id="38727"/>
    <lineage>
        <taxon>Eukaryota</taxon>
        <taxon>Viridiplantae</taxon>
        <taxon>Streptophyta</taxon>
        <taxon>Embryophyta</taxon>
        <taxon>Tracheophyta</taxon>
        <taxon>Spermatophyta</taxon>
        <taxon>Magnoliopsida</taxon>
        <taxon>Liliopsida</taxon>
        <taxon>Poales</taxon>
        <taxon>Poaceae</taxon>
        <taxon>PACMAD clade</taxon>
        <taxon>Panicoideae</taxon>
        <taxon>Panicodae</taxon>
        <taxon>Paniceae</taxon>
        <taxon>Panicinae</taxon>
        <taxon>Panicum</taxon>
        <taxon>Panicum sect. Hiantes</taxon>
    </lineage>
</organism>
<accession>A0A8T0VJG8</accession>
<evidence type="ECO:0000313" key="2">
    <source>
        <dbReference type="EMBL" id="KAG2633484.1"/>
    </source>
</evidence>
<dbReference type="Proteomes" id="UP000823388">
    <property type="component" value="Chromosome 2N"/>
</dbReference>
<dbReference type="AlphaFoldDB" id="A0A8T0VJG8"/>